<dbReference type="eggNOG" id="KOG0157">
    <property type="taxonomic scope" value="Eukaryota"/>
</dbReference>
<protein>
    <recommendedName>
        <fullName evidence="15">Cytochrome P450</fullName>
    </recommendedName>
</protein>
<dbReference type="SUPFAM" id="SSF48264">
    <property type="entry name" value="Cytochrome P450"/>
    <property type="match status" value="1"/>
</dbReference>
<dbReference type="Gene3D" id="1.10.630.10">
    <property type="entry name" value="Cytochrome P450"/>
    <property type="match status" value="1"/>
</dbReference>
<dbReference type="GO" id="GO:0005506">
    <property type="term" value="F:iron ion binding"/>
    <property type="evidence" value="ECO:0007669"/>
    <property type="project" value="InterPro"/>
</dbReference>
<dbReference type="PANTHER" id="PTHR24282">
    <property type="entry name" value="CYTOCHROME P450 FAMILY MEMBER"/>
    <property type="match status" value="1"/>
</dbReference>
<comment type="subcellular location">
    <subcellularLocation>
        <location evidence="1">Membrane</location>
    </subcellularLocation>
</comment>
<dbReference type="GO" id="GO:0016020">
    <property type="term" value="C:membrane"/>
    <property type="evidence" value="ECO:0007669"/>
    <property type="project" value="UniProtKB-SubCell"/>
</dbReference>
<accession>U5D813</accession>
<dbReference type="InterPro" id="IPR050665">
    <property type="entry name" value="Cytochrome_P450_Monooxygen"/>
</dbReference>
<organism evidence="13 14">
    <name type="scientific">Amborella trichopoda</name>
    <dbReference type="NCBI Taxonomy" id="13333"/>
    <lineage>
        <taxon>Eukaryota</taxon>
        <taxon>Viridiplantae</taxon>
        <taxon>Streptophyta</taxon>
        <taxon>Embryophyta</taxon>
        <taxon>Tracheophyta</taxon>
        <taxon>Spermatophyta</taxon>
        <taxon>Magnoliopsida</taxon>
        <taxon>Amborellales</taxon>
        <taxon>Amborellaceae</taxon>
        <taxon>Amborella</taxon>
    </lineage>
</organism>
<evidence type="ECO:0000256" key="12">
    <source>
        <dbReference type="RuleBase" id="RU000461"/>
    </source>
</evidence>
<reference evidence="14" key="1">
    <citation type="journal article" date="2013" name="Science">
        <title>The Amborella genome and the evolution of flowering plants.</title>
        <authorList>
            <consortium name="Amborella Genome Project"/>
        </authorList>
    </citation>
    <scope>NUCLEOTIDE SEQUENCE [LARGE SCALE GENOMIC DNA]</scope>
</reference>
<keyword evidence="6" id="KW-1133">Transmembrane helix</keyword>
<evidence type="ECO:0000256" key="1">
    <source>
        <dbReference type="ARBA" id="ARBA00004370"/>
    </source>
</evidence>
<evidence type="ECO:0000256" key="11">
    <source>
        <dbReference type="PIRSR" id="PIRSR602401-1"/>
    </source>
</evidence>
<feature type="binding site" description="axial binding residue" evidence="11">
    <location>
        <position position="453"/>
    </location>
    <ligand>
        <name>heme</name>
        <dbReference type="ChEBI" id="CHEBI:30413"/>
    </ligand>
    <ligandPart>
        <name>Fe</name>
        <dbReference type="ChEBI" id="CHEBI:18248"/>
    </ligandPart>
</feature>
<evidence type="ECO:0000256" key="5">
    <source>
        <dbReference type="ARBA" id="ARBA00022723"/>
    </source>
</evidence>
<dbReference type="Pfam" id="PF00067">
    <property type="entry name" value="p450"/>
    <property type="match status" value="1"/>
</dbReference>
<keyword evidence="5 11" id="KW-0479">Metal-binding</keyword>
<dbReference type="InterPro" id="IPR017972">
    <property type="entry name" value="Cyt_P450_CS"/>
</dbReference>
<dbReference type="STRING" id="13333.U5D813"/>
<dbReference type="FunFam" id="1.10.630.10:FF:000029">
    <property type="entry name" value="Cytochrome P450 734A1"/>
    <property type="match status" value="1"/>
</dbReference>
<dbReference type="GO" id="GO:0004497">
    <property type="term" value="F:monooxygenase activity"/>
    <property type="evidence" value="ECO:0000318"/>
    <property type="project" value="GO_Central"/>
</dbReference>
<sequence length="505" mass="57968">MVFVILALLLSLFSFTIIIKCIYVYLWCPFKLESEFRRQGISGPGYRPPFGNAPQIVKFYKDAESHPISFSHHILPMVAPQYHHWSPVYGKTFLYWFGSKPRLAIGEPELVREVLLKTGGPFEKLDFSPLSRHLVGQGLVGLKGQKWSLHRKMINPAFHMDQVKAMVPTIVASTTNMLKEWEQVVGGNECEIEIYKELHRLTADVISRTAFGSSYEEGKNIFKMQEEQMLLVSEGLRSVYIPGFRFVPTKKNRRRWKLEREIRSAFRKLIQKKEGERENCGNLLGLLLTTNKVQEREDQKMDLEEIVDECKTFYFAGKETTANLLTWVVVLLAVHTEWQNKAREEVLRVCKEFPDADNLNDLKIVEMIVNETLRLYSPAPFLQRETNKDVKLGRYYLPSGTQLDLPISAIHHDTSLWGEDAEDFNPQRFIGGPSVARKHMAAFVPFGLGPRICVGQNLALIETKVVLAMLLQRFSFVISPTYVHAPMLDITVQPQYGAHIVLRKL</sequence>
<dbReference type="PROSITE" id="PS00086">
    <property type="entry name" value="CYTOCHROME_P450"/>
    <property type="match status" value="1"/>
</dbReference>
<keyword evidence="14" id="KW-1185">Reference proteome</keyword>
<dbReference type="InterPro" id="IPR036396">
    <property type="entry name" value="Cyt_P450_sf"/>
</dbReference>
<dbReference type="GO" id="GO:0016705">
    <property type="term" value="F:oxidoreductase activity, acting on paired donors, with incorporation or reduction of molecular oxygen"/>
    <property type="evidence" value="ECO:0007669"/>
    <property type="project" value="InterPro"/>
</dbReference>
<dbReference type="HOGENOM" id="CLU_001570_5_0_1"/>
<evidence type="ECO:0000256" key="10">
    <source>
        <dbReference type="ARBA" id="ARBA00023136"/>
    </source>
</evidence>
<evidence type="ECO:0000256" key="7">
    <source>
        <dbReference type="ARBA" id="ARBA00023002"/>
    </source>
</evidence>
<keyword evidence="8 11" id="KW-0408">Iron</keyword>
<dbReference type="OMA" id="QQMHLFS"/>
<dbReference type="AlphaFoldDB" id="U5D813"/>
<keyword evidence="9 12" id="KW-0503">Monooxygenase</keyword>
<keyword evidence="4" id="KW-0812">Transmembrane</keyword>
<evidence type="ECO:0000256" key="2">
    <source>
        <dbReference type="ARBA" id="ARBA00010617"/>
    </source>
</evidence>
<name>U5D813_AMBTC</name>
<comment type="cofactor">
    <cofactor evidence="11">
        <name>heme</name>
        <dbReference type="ChEBI" id="CHEBI:30413"/>
    </cofactor>
</comment>
<dbReference type="Proteomes" id="UP000017836">
    <property type="component" value="Unassembled WGS sequence"/>
</dbReference>
<keyword evidence="7 12" id="KW-0560">Oxidoreductase</keyword>
<evidence type="ECO:0000256" key="3">
    <source>
        <dbReference type="ARBA" id="ARBA00022617"/>
    </source>
</evidence>
<gene>
    <name evidence="13" type="ORF">AMTR_s00059p00107930</name>
</gene>
<proteinExistence type="inferred from homology"/>
<evidence type="ECO:0000313" key="13">
    <source>
        <dbReference type="EMBL" id="ERN17537.1"/>
    </source>
</evidence>
<dbReference type="InterPro" id="IPR002401">
    <property type="entry name" value="Cyt_P450_E_grp-I"/>
</dbReference>
<dbReference type="PRINTS" id="PR00463">
    <property type="entry name" value="EP450I"/>
</dbReference>
<keyword evidence="10" id="KW-0472">Membrane</keyword>
<evidence type="ECO:0000313" key="14">
    <source>
        <dbReference type="Proteomes" id="UP000017836"/>
    </source>
</evidence>
<dbReference type="InterPro" id="IPR001128">
    <property type="entry name" value="Cyt_P450"/>
</dbReference>
<dbReference type="PRINTS" id="PR00385">
    <property type="entry name" value="P450"/>
</dbReference>
<evidence type="ECO:0000256" key="4">
    <source>
        <dbReference type="ARBA" id="ARBA00022692"/>
    </source>
</evidence>
<evidence type="ECO:0000256" key="8">
    <source>
        <dbReference type="ARBA" id="ARBA00023004"/>
    </source>
</evidence>
<evidence type="ECO:0008006" key="15">
    <source>
        <dbReference type="Google" id="ProtNLM"/>
    </source>
</evidence>
<keyword evidence="3 11" id="KW-0349">Heme</keyword>
<dbReference type="EMBL" id="KI392312">
    <property type="protein sequence ID" value="ERN17537.1"/>
    <property type="molecule type" value="Genomic_DNA"/>
</dbReference>
<evidence type="ECO:0000256" key="9">
    <source>
        <dbReference type="ARBA" id="ARBA00023033"/>
    </source>
</evidence>
<dbReference type="Gramene" id="ERN17537">
    <property type="protein sequence ID" value="ERN17537"/>
    <property type="gene ID" value="AMTR_s00059p00107930"/>
</dbReference>
<evidence type="ECO:0000256" key="6">
    <source>
        <dbReference type="ARBA" id="ARBA00022989"/>
    </source>
</evidence>
<comment type="similarity">
    <text evidence="2 12">Belongs to the cytochrome P450 family.</text>
</comment>
<dbReference type="GO" id="GO:0020037">
    <property type="term" value="F:heme binding"/>
    <property type="evidence" value="ECO:0007669"/>
    <property type="project" value="InterPro"/>
</dbReference>
<dbReference type="PANTHER" id="PTHR24282:SF211">
    <property type="entry name" value="CYTOCHROME P450-RELATED"/>
    <property type="match status" value="1"/>
</dbReference>